<name>A0A1I8BIF9_MELHA</name>
<reference evidence="2" key="1">
    <citation type="submission" date="2016-11" db="UniProtKB">
        <authorList>
            <consortium name="WormBaseParasite"/>
        </authorList>
    </citation>
    <scope>IDENTIFICATION</scope>
</reference>
<protein>
    <submittedName>
        <fullName evidence="2">Ovule protein</fullName>
    </submittedName>
</protein>
<dbReference type="AlphaFoldDB" id="A0A1I8BIF9"/>
<accession>A0A1I8BIF9</accession>
<keyword evidence="1" id="KW-1185">Reference proteome</keyword>
<sequence>MKRGCTNLKCLYKVHKLFKRSLALQKKQDELFSVPCWSSVADESEKCIFGTFHLDLLQSSDVPSSFDLVFGCLRKVENRGLEVKDEDSDELEINLRL</sequence>
<dbReference type="Proteomes" id="UP000095281">
    <property type="component" value="Unplaced"/>
</dbReference>
<evidence type="ECO:0000313" key="1">
    <source>
        <dbReference type="Proteomes" id="UP000095281"/>
    </source>
</evidence>
<organism evidence="1 2">
    <name type="scientific">Meloidogyne hapla</name>
    <name type="common">Root-knot nematode worm</name>
    <dbReference type="NCBI Taxonomy" id="6305"/>
    <lineage>
        <taxon>Eukaryota</taxon>
        <taxon>Metazoa</taxon>
        <taxon>Ecdysozoa</taxon>
        <taxon>Nematoda</taxon>
        <taxon>Chromadorea</taxon>
        <taxon>Rhabditida</taxon>
        <taxon>Tylenchina</taxon>
        <taxon>Tylenchomorpha</taxon>
        <taxon>Tylenchoidea</taxon>
        <taxon>Meloidogynidae</taxon>
        <taxon>Meloidogyninae</taxon>
        <taxon>Meloidogyne</taxon>
    </lineage>
</organism>
<proteinExistence type="predicted"/>
<dbReference type="WBParaSite" id="MhA1_Contig239.frz3.gene25">
    <property type="protein sequence ID" value="MhA1_Contig239.frz3.gene25"/>
    <property type="gene ID" value="MhA1_Contig239.frz3.gene25"/>
</dbReference>
<evidence type="ECO:0000313" key="2">
    <source>
        <dbReference type="WBParaSite" id="MhA1_Contig239.frz3.gene25"/>
    </source>
</evidence>